<reference evidence="3" key="1">
    <citation type="journal article" date="2020" name="mSystems">
        <title>Genome- and Community-Level Interaction Insights into Carbon Utilization and Element Cycling Functions of Hydrothermarchaeota in Hydrothermal Sediment.</title>
        <authorList>
            <person name="Zhou Z."/>
            <person name="Liu Y."/>
            <person name="Xu W."/>
            <person name="Pan J."/>
            <person name="Luo Z.H."/>
            <person name="Li M."/>
        </authorList>
    </citation>
    <scope>NUCLEOTIDE SEQUENCE [LARGE SCALE GENOMIC DNA]</scope>
    <source>
        <strain evidence="3">SpSt-81</strain>
    </source>
</reference>
<gene>
    <name evidence="3" type="ORF">ENW00_00415</name>
</gene>
<dbReference type="InterPro" id="IPR000504">
    <property type="entry name" value="RRM_dom"/>
</dbReference>
<dbReference type="PROSITE" id="PS50102">
    <property type="entry name" value="RRM"/>
    <property type="match status" value="1"/>
</dbReference>
<accession>A0A7C3RKR6</accession>
<dbReference type="CDD" id="cd21608">
    <property type="entry name" value="RRM2_NsCP33_like"/>
    <property type="match status" value="1"/>
</dbReference>
<dbReference type="InterPro" id="IPR052462">
    <property type="entry name" value="SLIRP/GR-RBP-like"/>
</dbReference>
<evidence type="ECO:0000256" key="1">
    <source>
        <dbReference type="ARBA" id="ARBA00022884"/>
    </source>
</evidence>
<dbReference type="SUPFAM" id="SSF54928">
    <property type="entry name" value="RNA-binding domain, RBD"/>
    <property type="match status" value="1"/>
</dbReference>
<dbReference type="PANTHER" id="PTHR48027">
    <property type="entry name" value="HETEROGENEOUS NUCLEAR RIBONUCLEOPROTEIN 87F-RELATED"/>
    <property type="match status" value="1"/>
</dbReference>
<dbReference type="InterPro" id="IPR012677">
    <property type="entry name" value="Nucleotide-bd_a/b_plait_sf"/>
</dbReference>
<evidence type="ECO:0000313" key="3">
    <source>
        <dbReference type="EMBL" id="HFX12616.1"/>
    </source>
</evidence>
<proteinExistence type="predicted"/>
<dbReference type="GO" id="GO:0003723">
    <property type="term" value="F:RNA binding"/>
    <property type="evidence" value="ECO:0007669"/>
    <property type="project" value="UniProtKB-KW"/>
</dbReference>
<dbReference type="SMART" id="SM00360">
    <property type="entry name" value="RRM"/>
    <property type="match status" value="1"/>
</dbReference>
<dbReference type="InterPro" id="IPR048289">
    <property type="entry name" value="RRM2_NsCP33-like"/>
</dbReference>
<keyword evidence="1" id="KW-0694">RNA-binding</keyword>
<name>A0A7C3RKR6_DICTH</name>
<protein>
    <submittedName>
        <fullName evidence="3">RNA-binding protein</fullName>
    </submittedName>
</protein>
<sequence length="93" mass="10570">MSKTLYVGNLPWSTTEEELKSIFSNHGTVYSARIISDRNTGRSKGFGFVEVDDNSAAKMIAELNNTEVKGRKIVVNEAKPREERPRERRNRGQ</sequence>
<dbReference type="Pfam" id="PF00076">
    <property type="entry name" value="RRM_1"/>
    <property type="match status" value="1"/>
</dbReference>
<organism evidence="3">
    <name type="scientific">Dictyoglomus thermophilum</name>
    <dbReference type="NCBI Taxonomy" id="14"/>
    <lineage>
        <taxon>Bacteria</taxon>
        <taxon>Pseudomonadati</taxon>
        <taxon>Dictyoglomota</taxon>
        <taxon>Dictyoglomia</taxon>
        <taxon>Dictyoglomales</taxon>
        <taxon>Dictyoglomaceae</taxon>
        <taxon>Dictyoglomus</taxon>
    </lineage>
</organism>
<evidence type="ECO:0000259" key="2">
    <source>
        <dbReference type="PROSITE" id="PS50102"/>
    </source>
</evidence>
<comment type="caution">
    <text evidence="3">The sequence shown here is derived from an EMBL/GenBank/DDBJ whole genome shotgun (WGS) entry which is preliminary data.</text>
</comment>
<dbReference type="AlphaFoldDB" id="A0A7C3RKR6"/>
<dbReference type="EMBL" id="DTIN01000008">
    <property type="protein sequence ID" value="HFX12616.1"/>
    <property type="molecule type" value="Genomic_DNA"/>
</dbReference>
<dbReference type="Gene3D" id="3.30.70.330">
    <property type="match status" value="1"/>
</dbReference>
<dbReference type="InterPro" id="IPR035979">
    <property type="entry name" value="RBD_domain_sf"/>
</dbReference>
<feature type="domain" description="RRM" evidence="2">
    <location>
        <begin position="3"/>
        <end position="80"/>
    </location>
</feature>